<dbReference type="AlphaFoldDB" id="A0A0G3EU49"/>
<dbReference type="NCBIfam" id="NF002490">
    <property type="entry name" value="PRK01777.1"/>
    <property type="match status" value="1"/>
</dbReference>
<dbReference type="KEGG" id="ptx:ABW99_08245"/>
<dbReference type="OrthoDB" id="9796575at2"/>
<accession>A0A0G3EU49</accession>
<feature type="region of interest" description="Disordered" evidence="3">
    <location>
        <begin position="81"/>
        <end position="105"/>
    </location>
</feature>
<reference evidence="5" key="1">
    <citation type="submission" date="2015-06" db="EMBL/GenBank/DDBJ databases">
        <authorList>
            <person name="Lim Y.L."/>
            <person name="Ee R."/>
            <person name="Yong D."/>
            <person name="How K.Y."/>
            <person name="Yin W.F."/>
            <person name="Chan K.G."/>
        </authorList>
    </citation>
    <scope>NUCLEOTIDE SEQUENCE [LARGE SCALE GENOMIC DNA]</scope>
    <source>
        <strain evidence="5">DSM 25325</strain>
    </source>
</reference>
<evidence type="ECO:0000256" key="3">
    <source>
        <dbReference type="SAM" id="MobiDB-lite"/>
    </source>
</evidence>
<dbReference type="HAMAP" id="MF_00460">
    <property type="entry name" value="UPF0125_RnfH"/>
    <property type="match status" value="1"/>
</dbReference>
<feature type="compositionally biased region" description="Basic and acidic residues" evidence="3">
    <location>
        <begin position="81"/>
        <end position="99"/>
    </location>
</feature>
<gene>
    <name evidence="4" type="ORF">ABW99_08245</name>
</gene>
<evidence type="ECO:0000256" key="1">
    <source>
        <dbReference type="ARBA" id="ARBA00010645"/>
    </source>
</evidence>
<dbReference type="Gene3D" id="3.10.20.280">
    <property type="entry name" value="RnfH-like"/>
    <property type="match status" value="1"/>
</dbReference>
<dbReference type="Pfam" id="PF03658">
    <property type="entry name" value="Ub-RnfH"/>
    <property type="match status" value="1"/>
</dbReference>
<dbReference type="InterPro" id="IPR037021">
    <property type="entry name" value="RnfH_sf"/>
</dbReference>
<protein>
    <recommendedName>
        <fullName evidence="2">UPF0125 protein ABW99_08245</fullName>
    </recommendedName>
</protein>
<dbReference type="SUPFAM" id="SSF54285">
    <property type="entry name" value="MoaD/ThiS"/>
    <property type="match status" value="1"/>
</dbReference>
<keyword evidence="5" id="KW-1185">Reference proteome</keyword>
<dbReference type="EMBL" id="CP011568">
    <property type="protein sequence ID" value="AKJ70465.1"/>
    <property type="molecule type" value="Genomic_DNA"/>
</dbReference>
<dbReference type="InterPro" id="IPR005346">
    <property type="entry name" value="RnfH"/>
</dbReference>
<dbReference type="PANTHER" id="PTHR37483:SF1">
    <property type="entry name" value="UPF0125 PROTEIN RATB"/>
    <property type="match status" value="1"/>
</dbReference>
<proteinExistence type="inferred from homology"/>
<organism evidence="4 5">
    <name type="scientific">Pandoraea thiooxydans</name>
    <dbReference type="NCBI Taxonomy" id="445709"/>
    <lineage>
        <taxon>Bacteria</taxon>
        <taxon>Pseudomonadati</taxon>
        <taxon>Pseudomonadota</taxon>
        <taxon>Betaproteobacteria</taxon>
        <taxon>Burkholderiales</taxon>
        <taxon>Burkholderiaceae</taxon>
        <taxon>Pandoraea</taxon>
    </lineage>
</organism>
<dbReference type="PATRIC" id="fig|445709.3.peg.1764"/>
<evidence type="ECO:0000313" key="5">
    <source>
        <dbReference type="Proteomes" id="UP000036700"/>
    </source>
</evidence>
<evidence type="ECO:0000256" key="2">
    <source>
        <dbReference type="HAMAP-Rule" id="MF_00460"/>
    </source>
</evidence>
<dbReference type="STRING" id="445709.ABW99_08245"/>
<sequence>MLQIQVCYAQPDTQTLLALSVSRGATIEQAIRRSGVLERHPEINLAQHRVGIFGQLKPLDTPLQTGDRIEIYRPLKVDPKEARQRRVAKKRAEGSREGNKWQGRR</sequence>
<dbReference type="Proteomes" id="UP000036700">
    <property type="component" value="Chromosome"/>
</dbReference>
<dbReference type="PANTHER" id="PTHR37483">
    <property type="entry name" value="UPF0125 PROTEIN RATB"/>
    <property type="match status" value="1"/>
</dbReference>
<evidence type="ECO:0000313" key="4">
    <source>
        <dbReference type="EMBL" id="AKJ70465.1"/>
    </source>
</evidence>
<name>A0A0G3EU49_9BURK</name>
<comment type="similarity">
    <text evidence="1 2">Belongs to the UPF0125 (RnfH) family.</text>
</comment>
<dbReference type="InterPro" id="IPR016155">
    <property type="entry name" value="Mopterin_synth/thiamin_S_b"/>
</dbReference>